<dbReference type="Proteomes" id="UP000198424">
    <property type="component" value="Unassembled WGS sequence"/>
</dbReference>
<dbReference type="RefSeq" id="WP_262488113.1">
    <property type="nucleotide sequence ID" value="NZ_JBEWQG010000024.1"/>
</dbReference>
<gene>
    <name evidence="2" type="ORF">B0A62_19325</name>
    <name evidence="1" type="ORF">IW20_10395</name>
</gene>
<reference evidence="2 4" key="2">
    <citation type="submission" date="2016-11" db="EMBL/GenBank/DDBJ databases">
        <title>Whole genomes of Flavobacteriaceae.</title>
        <authorList>
            <person name="Stine C."/>
            <person name="Li C."/>
            <person name="Tadesse D."/>
        </authorList>
    </citation>
    <scope>NUCLEOTIDE SEQUENCE [LARGE SCALE GENOMIC DNA]</scope>
    <source>
        <strain evidence="2 4">ATCC 29551</strain>
    </source>
</reference>
<reference evidence="1 3" key="1">
    <citation type="submission" date="2014-07" db="EMBL/GenBank/DDBJ databases">
        <title>Genome of Flavobacterium hydatis DSM 2063.</title>
        <authorList>
            <person name="Pipes S.E."/>
            <person name="Stropko S.J."/>
            <person name="Newman J.D."/>
        </authorList>
    </citation>
    <scope>NUCLEOTIDE SEQUENCE [LARGE SCALE GENOMIC DNA]</scope>
    <source>
        <strain evidence="1 3">DSM 2063</strain>
    </source>
</reference>
<dbReference type="InterPro" id="IPR022385">
    <property type="entry name" value="Rhs_assc_core"/>
</dbReference>
<dbReference type="STRING" id="991.IW20_10395"/>
<evidence type="ECO:0008006" key="5">
    <source>
        <dbReference type="Google" id="ProtNLM"/>
    </source>
</evidence>
<dbReference type="NCBIfam" id="TIGR03696">
    <property type="entry name" value="Rhs_assc_core"/>
    <property type="match status" value="1"/>
</dbReference>
<evidence type="ECO:0000313" key="4">
    <source>
        <dbReference type="Proteomes" id="UP000198424"/>
    </source>
</evidence>
<evidence type="ECO:0000313" key="1">
    <source>
        <dbReference type="EMBL" id="KFF16568.1"/>
    </source>
</evidence>
<evidence type="ECO:0000313" key="2">
    <source>
        <dbReference type="EMBL" id="OXA90226.1"/>
    </source>
</evidence>
<protein>
    <recommendedName>
        <fullName evidence="5">RHS repeat-associated core domain-containing protein</fullName>
    </recommendedName>
</protein>
<evidence type="ECO:0000313" key="3">
    <source>
        <dbReference type="Proteomes" id="UP000028712"/>
    </source>
</evidence>
<dbReference type="eggNOG" id="COG3209">
    <property type="taxonomic scope" value="Bacteria"/>
</dbReference>
<proteinExistence type="predicted"/>
<organism evidence="1 3">
    <name type="scientific">Flavobacterium hydatis</name>
    <name type="common">Cytophaga aquatilis</name>
    <dbReference type="NCBI Taxonomy" id="991"/>
    <lineage>
        <taxon>Bacteria</taxon>
        <taxon>Pseudomonadati</taxon>
        <taxon>Bacteroidota</taxon>
        <taxon>Flavobacteriia</taxon>
        <taxon>Flavobacteriales</taxon>
        <taxon>Flavobacteriaceae</taxon>
        <taxon>Flavobacterium</taxon>
    </lineage>
</organism>
<comment type="caution">
    <text evidence="1">The sequence shown here is derived from an EMBL/GenBank/DDBJ whole genome shotgun (WGS) entry which is preliminary data.</text>
</comment>
<dbReference type="PANTHER" id="PTHR32305">
    <property type="match status" value="1"/>
</dbReference>
<dbReference type="AlphaFoldDB" id="A0A086AIQ4"/>
<dbReference type="Proteomes" id="UP000028712">
    <property type="component" value="Unassembled WGS sequence"/>
</dbReference>
<accession>A0A086AIQ4</accession>
<dbReference type="EMBL" id="JPRM01000014">
    <property type="protein sequence ID" value="KFF16568.1"/>
    <property type="molecule type" value="Genomic_DNA"/>
</dbReference>
<name>A0A086AIQ4_FLAHY</name>
<keyword evidence="4" id="KW-1185">Reference proteome</keyword>
<dbReference type="Gene3D" id="2.180.10.10">
    <property type="entry name" value="RHS repeat-associated core"/>
    <property type="match status" value="1"/>
</dbReference>
<dbReference type="InterPro" id="IPR050708">
    <property type="entry name" value="T6SS_VgrG/RHS"/>
</dbReference>
<dbReference type="PANTHER" id="PTHR32305:SF15">
    <property type="entry name" value="PROTEIN RHSA-RELATED"/>
    <property type="match status" value="1"/>
</dbReference>
<sequence>MSCIKKFTEPYKYKYNGKELQDELGLNMYDYQARNYDPALGKWMNIDPKAFKYPDVSPYVYCIDNPLVFTDPTGMEIDVSFIYEKNKKGQYINPGLVKAFEFFAKSKQGIAFLGNFAKAGQVIAGHKYESSGKFDKNNTDLNFVENKSNNNAQTGSELKKGRMEISIQVSGGADGNDRLEGLIDDIGHESFIHAENIAEDYYDDKKINYSKIDKDIRDWIDDAVKNGSYPKKWAENLMQHRQAKTHSTLEIKLLPILKDYYKKNKIPKTAQEIKAEMNYYRE</sequence>
<dbReference type="EMBL" id="MUGY01000028">
    <property type="protein sequence ID" value="OXA90226.1"/>
    <property type="molecule type" value="Genomic_DNA"/>
</dbReference>